<gene>
    <name evidence="1" type="ORF">G3580_04830</name>
</gene>
<evidence type="ECO:0008006" key="3">
    <source>
        <dbReference type="Google" id="ProtNLM"/>
    </source>
</evidence>
<accession>A0A6C1B2A8</accession>
<dbReference type="Proteomes" id="UP000501991">
    <property type="component" value="Chromosome"/>
</dbReference>
<proteinExistence type="predicted"/>
<sequence length="141" mass="15859">MTLLRRLCWIPLLAVLLTGCENSGTAYMIDGKDHALILVREQRWFWSDKIDQAVVASRLPDCQRRVAIWPGNASGPPMDIYEAGYRLWALHQGTRWYLASTDKCLVQDWKDPPASPPGPQVGTFLMRDGTMTFAPADTPGR</sequence>
<keyword evidence="2" id="KW-1185">Reference proteome</keyword>
<protein>
    <recommendedName>
        <fullName evidence="3">Lipoprotein</fullName>
    </recommendedName>
</protein>
<reference evidence="1 2" key="1">
    <citation type="submission" date="2020-02" db="EMBL/GenBank/DDBJ databases">
        <title>Nitrogenibacter mangrovi gen. nov., sp. nov. isolated from mangrove sediment, a denitrifying betaproteobacterium.</title>
        <authorList>
            <person name="Liao H."/>
            <person name="Tian Y."/>
        </authorList>
    </citation>
    <scope>NUCLEOTIDE SEQUENCE [LARGE SCALE GENOMIC DNA]</scope>
    <source>
        <strain evidence="1 2">M9-3-2</strain>
    </source>
</reference>
<organism evidence="1 2">
    <name type="scientific">Nitrogeniibacter mangrovi</name>
    <dbReference type="NCBI Taxonomy" id="2016596"/>
    <lineage>
        <taxon>Bacteria</taxon>
        <taxon>Pseudomonadati</taxon>
        <taxon>Pseudomonadota</taxon>
        <taxon>Betaproteobacteria</taxon>
        <taxon>Rhodocyclales</taxon>
        <taxon>Zoogloeaceae</taxon>
        <taxon>Nitrogeniibacter</taxon>
    </lineage>
</organism>
<dbReference type="PROSITE" id="PS51257">
    <property type="entry name" value="PROKAR_LIPOPROTEIN"/>
    <property type="match status" value="1"/>
</dbReference>
<evidence type="ECO:0000313" key="2">
    <source>
        <dbReference type="Proteomes" id="UP000501991"/>
    </source>
</evidence>
<name>A0A6C1B2A8_9RHOO</name>
<dbReference type="AlphaFoldDB" id="A0A6C1B2A8"/>
<dbReference type="EMBL" id="CP048836">
    <property type="protein sequence ID" value="QID17025.1"/>
    <property type="molecule type" value="Genomic_DNA"/>
</dbReference>
<dbReference type="RefSeq" id="WP_173764192.1">
    <property type="nucleotide sequence ID" value="NZ_CP048836.1"/>
</dbReference>
<evidence type="ECO:0000313" key="1">
    <source>
        <dbReference type="EMBL" id="QID17025.1"/>
    </source>
</evidence>
<dbReference type="KEGG" id="azq:G3580_04830"/>